<organism evidence="1 2">
    <name type="scientific">Heterodera trifolii</name>
    <dbReference type="NCBI Taxonomy" id="157864"/>
    <lineage>
        <taxon>Eukaryota</taxon>
        <taxon>Metazoa</taxon>
        <taxon>Ecdysozoa</taxon>
        <taxon>Nematoda</taxon>
        <taxon>Chromadorea</taxon>
        <taxon>Rhabditida</taxon>
        <taxon>Tylenchina</taxon>
        <taxon>Tylenchomorpha</taxon>
        <taxon>Tylenchoidea</taxon>
        <taxon>Heteroderidae</taxon>
        <taxon>Heteroderinae</taxon>
        <taxon>Heterodera</taxon>
    </lineage>
</organism>
<comment type="caution">
    <text evidence="1">The sequence shown here is derived from an EMBL/GenBank/DDBJ whole genome shotgun (WGS) entry which is preliminary data.</text>
</comment>
<dbReference type="AlphaFoldDB" id="A0ABD2LMP9"/>
<evidence type="ECO:0000313" key="2">
    <source>
        <dbReference type="Proteomes" id="UP001620626"/>
    </source>
</evidence>
<gene>
    <name evidence="1" type="ORF">niasHT_002296</name>
</gene>
<sequence>MVPTTQKRNGKFPRQFVKQQSFPSVHQFASENLSLKDRFFMKLAYSAQQSPVNHSNNSFLHCRNAAQSTQLSLDGELIQRKKTTVHNQHMNSLMFPLSERKAKSLCGVQSTTNIRKALKHHILEENGRKNSLNLITQKAKSMHRKISAFTFANNEPLIAAGKAIGLVHLVISTSSVSFEQTVTSTNKGLVVVVVFLNCVCI</sequence>
<keyword evidence="2" id="KW-1185">Reference proteome</keyword>
<accession>A0ABD2LMP9</accession>
<protein>
    <submittedName>
        <fullName evidence="1">Uncharacterized protein</fullName>
    </submittedName>
</protein>
<name>A0ABD2LMP9_9BILA</name>
<dbReference type="Proteomes" id="UP001620626">
    <property type="component" value="Unassembled WGS sequence"/>
</dbReference>
<dbReference type="EMBL" id="JBICBT010000361">
    <property type="protein sequence ID" value="KAL3116172.1"/>
    <property type="molecule type" value="Genomic_DNA"/>
</dbReference>
<evidence type="ECO:0000313" key="1">
    <source>
        <dbReference type="EMBL" id="KAL3116172.1"/>
    </source>
</evidence>
<proteinExistence type="predicted"/>
<reference evidence="1 2" key="1">
    <citation type="submission" date="2024-10" db="EMBL/GenBank/DDBJ databases">
        <authorList>
            <person name="Kim D."/>
        </authorList>
    </citation>
    <scope>NUCLEOTIDE SEQUENCE [LARGE SCALE GENOMIC DNA]</scope>
    <source>
        <strain evidence="1">BH-2024</strain>
    </source>
</reference>